<dbReference type="AlphaFoldDB" id="A0A3M8C514"/>
<proteinExistence type="predicted"/>
<evidence type="ECO:0000259" key="5">
    <source>
        <dbReference type="PROSITE" id="PS50045"/>
    </source>
</evidence>
<dbReference type="InterPro" id="IPR009057">
    <property type="entry name" value="Homeodomain-like_sf"/>
</dbReference>
<dbReference type="PROSITE" id="PS00688">
    <property type="entry name" value="SIGMA54_INTERACT_3"/>
    <property type="match status" value="1"/>
</dbReference>
<feature type="domain" description="Sigma-54 factor interaction" evidence="5">
    <location>
        <begin position="1"/>
        <end position="129"/>
    </location>
</feature>
<dbReference type="Pfam" id="PF25601">
    <property type="entry name" value="AAA_lid_14"/>
    <property type="match status" value="1"/>
</dbReference>
<dbReference type="GO" id="GO:0005524">
    <property type="term" value="F:ATP binding"/>
    <property type="evidence" value="ECO:0007669"/>
    <property type="project" value="UniProtKB-KW"/>
</dbReference>
<dbReference type="RefSeq" id="WP_148039351.1">
    <property type="nucleotide sequence ID" value="NZ_RHHT01000068.1"/>
</dbReference>
<dbReference type="PANTHER" id="PTHR32071:SF57">
    <property type="entry name" value="C4-DICARBOXYLATE TRANSPORT TRANSCRIPTIONAL REGULATORY PROTEIN DCTD"/>
    <property type="match status" value="1"/>
</dbReference>
<evidence type="ECO:0000256" key="1">
    <source>
        <dbReference type="ARBA" id="ARBA00022741"/>
    </source>
</evidence>
<dbReference type="EMBL" id="RHHT01000068">
    <property type="protein sequence ID" value="RNB70768.1"/>
    <property type="molecule type" value="Genomic_DNA"/>
</dbReference>
<organism evidence="6 7">
    <name type="scientific">Brevibacillus panacihumi</name>
    <dbReference type="NCBI Taxonomy" id="497735"/>
    <lineage>
        <taxon>Bacteria</taxon>
        <taxon>Bacillati</taxon>
        <taxon>Bacillota</taxon>
        <taxon>Bacilli</taxon>
        <taxon>Bacillales</taxon>
        <taxon>Paenibacillaceae</taxon>
        <taxon>Brevibacillus</taxon>
    </lineage>
</organism>
<dbReference type="GO" id="GO:0043565">
    <property type="term" value="F:sequence-specific DNA binding"/>
    <property type="evidence" value="ECO:0007669"/>
    <property type="project" value="InterPro"/>
</dbReference>
<keyword evidence="1" id="KW-0547">Nucleotide-binding</keyword>
<keyword evidence="3" id="KW-0805">Transcription regulation</keyword>
<protein>
    <submittedName>
        <fullName evidence="6">Sigma-54-dependent Fis family transcriptional regulator</fullName>
    </submittedName>
</protein>
<dbReference type="InterPro" id="IPR002197">
    <property type="entry name" value="HTH_Fis"/>
</dbReference>
<dbReference type="Gene3D" id="1.10.10.60">
    <property type="entry name" value="Homeodomain-like"/>
    <property type="match status" value="1"/>
</dbReference>
<dbReference type="PANTHER" id="PTHR32071">
    <property type="entry name" value="TRANSCRIPTIONAL REGULATORY PROTEIN"/>
    <property type="match status" value="1"/>
</dbReference>
<evidence type="ECO:0000256" key="2">
    <source>
        <dbReference type="ARBA" id="ARBA00022840"/>
    </source>
</evidence>
<comment type="caution">
    <text evidence="6">The sequence shown here is derived from an EMBL/GenBank/DDBJ whole genome shotgun (WGS) entry which is preliminary data.</text>
</comment>
<evidence type="ECO:0000313" key="6">
    <source>
        <dbReference type="EMBL" id="RNB70768.1"/>
    </source>
</evidence>
<evidence type="ECO:0000256" key="4">
    <source>
        <dbReference type="ARBA" id="ARBA00023163"/>
    </source>
</evidence>
<dbReference type="InterPro" id="IPR027417">
    <property type="entry name" value="P-loop_NTPase"/>
</dbReference>
<feature type="non-terminal residue" evidence="6">
    <location>
        <position position="1"/>
    </location>
</feature>
<dbReference type="InterPro" id="IPR002078">
    <property type="entry name" value="Sigma_54_int"/>
</dbReference>
<accession>A0A3M8C514</accession>
<dbReference type="InterPro" id="IPR025944">
    <property type="entry name" value="Sigma_54_int_dom_CS"/>
</dbReference>
<dbReference type="Proteomes" id="UP000281915">
    <property type="component" value="Unassembled WGS sequence"/>
</dbReference>
<name>A0A3M8C514_9BACL</name>
<dbReference type="PROSITE" id="PS50045">
    <property type="entry name" value="SIGMA54_INTERACT_4"/>
    <property type="match status" value="1"/>
</dbReference>
<reference evidence="6 7" key="1">
    <citation type="submission" date="2018-10" db="EMBL/GenBank/DDBJ databases">
        <title>Phylogenomics of Brevibacillus.</title>
        <authorList>
            <person name="Dunlap C."/>
        </authorList>
    </citation>
    <scope>NUCLEOTIDE SEQUENCE [LARGE SCALE GENOMIC DNA]</scope>
    <source>
        <strain evidence="6 7">JCM 15085</strain>
    </source>
</reference>
<evidence type="ECO:0000256" key="3">
    <source>
        <dbReference type="ARBA" id="ARBA00023015"/>
    </source>
</evidence>
<dbReference type="SUPFAM" id="SSF46689">
    <property type="entry name" value="Homeodomain-like"/>
    <property type="match status" value="1"/>
</dbReference>
<dbReference type="InterPro" id="IPR058031">
    <property type="entry name" value="AAA_lid_NorR"/>
</dbReference>
<dbReference type="GO" id="GO:0006355">
    <property type="term" value="P:regulation of DNA-templated transcription"/>
    <property type="evidence" value="ECO:0007669"/>
    <property type="project" value="InterPro"/>
</dbReference>
<dbReference type="Pfam" id="PF00158">
    <property type="entry name" value="Sigma54_activat"/>
    <property type="match status" value="1"/>
</dbReference>
<dbReference type="Gene3D" id="1.10.8.60">
    <property type="match status" value="1"/>
</dbReference>
<gene>
    <name evidence="6" type="ORF">EDM58_23120</name>
</gene>
<keyword evidence="2" id="KW-0067">ATP-binding</keyword>
<dbReference type="PRINTS" id="PR01590">
    <property type="entry name" value="HTHFIS"/>
</dbReference>
<evidence type="ECO:0000313" key="7">
    <source>
        <dbReference type="Proteomes" id="UP000281915"/>
    </source>
</evidence>
<dbReference type="Gene3D" id="3.40.50.300">
    <property type="entry name" value="P-loop containing nucleotide triphosphate hydrolases"/>
    <property type="match status" value="1"/>
</dbReference>
<dbReference type="Pfam" id="PF02954">
    <property type="entry name" value="HTH_8"/>
    <property type="match status" value="1"/>
</dbReference>
<dbReference type="SUPFAM" id="SSF52540">
    <property type="entry name" value="P-loop containing nucleoside triphosphate hydrolases"/>
    <property type="match status" value="1"/>
</dbReference>
<keyword evidence="4" id="KW-0804">Transcription</keyword>
<sequence>IGEMPLDMQVKLLRVLQEKAYYPVGGTKKMEADFRVVAATNRDLASLIAEGKFREDLYYRLNVFSLTIPPLRERKEDIIELFQFFLYEFSMQYNRPIQAISPNLMHHLLDYHWPGNIRELRNTVERMVVFATDGMINEEYLPFSPATQPKTNPALLGSDLLQLREERDQHDRNVIQHALELENGNKQAAAKRLGISRKTLYNRMHKLNIPISQNKTSSNCDPDAPS</sequence>